<dbReference type="eggNOG" id="COG1413">
    <property type="taxonomic scope" value="Bacteria"/>
</dbReference>
<dbReference type="Proteomes" id="UP000002139">
    <property type="component" value="Chromosome"/>
</dbReference>
<dbReference type="KEGG" id="scl:sce8759"/>
<gene>
    <name evidence="4" type="ordered locus">sce8759</name>
</gene>
<evidence type="ECO:0000313" key="4">
    <source>
        <dbReference type="EMBL" id="CAN98931.1"/>
    </source>
</evidence>
<feature type="region of interest" description="Disordered" evidence="2">
    <location>
        <begin position="33"/>
        <end position="62"/>
    </location>
</feature>
<dbReference type="Gene3D" id="3.40.50.300">
    <property type="entry name" value="P-loop containing nucleotide triphosphate hydrolases"/>
    <property type="match status" value="1"/>
</dbReference>
<dbReference type="STRING" id="448385.sce8759"/>
<protein>
    <recommendedName>
        <fullName evidence="3">NB-ARC domain-containing protein</fullName>
    </recommendedName>
</protein>
<dbReference type="HOGENOM" id="CLU_002777_0_0_7"/>
<feature type="domain" description="NB-ARC" evidence="3">
    <location>
        <begin position="73"/>
        <end position="232"/>
    </location>
</feature>
<name>A9G4R6_SORC5</name>
<dbReference type="PANTHER" id="PTHR22845">
    <property type="entry name" value="APOPTOTIC PROTEASE-ACTIVATING FACTOR 1"/>
    <property type="match status" value="1"/>
</dbReference>
<dbReference type="Gene3D" id="1.10.10.10">
    <property type="entry name" value="Winged helix-like DNA-binding domain superfamily/Winged helix DNA-binding domain"/>
    <property type="match status" value="1"/>
</dbReference>
<keyword evidence="1" id="KW-0053">Apoptosis</keyword>
<reference evidence="4 5" key="1">
    <citation type="journal article" date="2007" name="Nat. Biotechnol.">
        <title>Complete genome sequence of the myxobacterium Sorangium cellulosum.</title>
        <authorList>
            <person name="Schneiker S."/>
            <person name="Perlova O."/>
            <person name="Kaiser O."/>
            <person name="Gerth K."/>
            <person name="Alici A."/>
            <person name="Altmeyer M.O."/>
            <person name="Bartels D."/>
            <person name="Bekel T."/>
            <person name="Beyer S."/>
            <person name="Bode E."/>
            <person name="Bode H.B."/>
            <person name="Bolten C.J."/>
            <person name="Choudhuri J.V."/>
            <person name="Doss S."/>
            <person name="Elnakady Y.A."/>
            <person name="Frank B."/>
            <person name="Gaigalat L."/>
            <person name="Goesmann A."/>
            <person name="Groeger C."/>
            <person name="Gross F."/>
            <person name="Jelsbak L."/>
            <person name="Jelsbak L."/>
            <person name="Kalinowski J."/>
            <person name="Kegler C."/>
            <person name="Knauber T."/>
            <person name="Konietzny S."/>
            <person name="Kopp M."/>
            <person name="Krause L."/>
            <person name="Krug D."/>
            <person name="Linke B."/>
            <person name="Mahmud T."/>
            <person name="Martinez-Arias R."/>
            <person name="McHardy A.C."/>
            <person name="Merai M."/>
            <person name="Meyer F."/>
            <person name="Mormann S."/>
            <person name="Munoz-Dorado J."/>
            <person name="Perez J."/>
            <person name="Pradella S."/>
            <person name="Rachid S."/>
            <person name="Raddatz G."/>
            <person name="Rosenau F."/>
            <person name="Rueckert C."/>
            <person name="Sasse F."/>
            <person name="Scharfe M."/>
            <person name="Schuster S.C."/>
            <person name="Suen G."/>
            <person name="Treuner-Lange A."/>
            <person name="Velicer G.J."/>
            <person name="Vorholter F.-J."/>
            <person name="Weissman K.J."/>
            <person name="Welch R.D."/>
            <person name="Wenzel S.C."/>
            <person name="Whitworth D.E."/>
            <person name="Wilhelm S."/>
            <person name="Wittmann C."/>
            <person name="Bloecker H."/>
            <person name="Puehler A."/>
            <person name="Mueller R."/>
        </authorList>
    </citation>
    <scope>NUCLEOTIDE SEQUENCE [LARGE SCALE GENOMIC DNA]</scope>
    <source>
        <strain evidence="5">So ce56</strain>
    </source>
</reference>
<dbReference type="InterPro" id="IPR027417">
    <property type="entry name" value="P-loop_NTPase"/>
</dbReference>
<feature type="compositionally biased region" description="Polar residues" evidence="2">
    <location>
        <begin position="49"/>
        <end position="58"/>
    </location>
</feature>
<sequence length="1304" mass="142944">MSVRPRGRPLSVHPDYESELTVIAQEIRREIVREPRADADTCAEREPSTTRPPSTAQPIPTRFVPRPEEFDALRRVLLSDDTVRSMTLISLHGMGGVGKSALVAALCADERVQSAFPDGIAWATIGREPDSLIEPMKTIGTALGDSMASYPSELVAVGRLRTFLAQRTALVILDDVWDTRHIEPFLVNAPRVRILFTTRDAGIALALGATELRLGPMLPDESVALLRQWAGREDNAFGTIARRLGHLPLALKLAGARMREGMSGSEWLSMFQGTRQIKLRSRSRRPEDNVRMSLELSLEELPPEERPLYYALGIFPEDVWIPESVIMSLWQALVPSIDVHDCRELVTEMRRLALLERNPEERTVRLHDLLRDLAREALGEALPAKHAALLDAVNPRGVPWHAIADPYLFNHLVYHLRGARRDQEIETLFLDDAWMRGRLRAAGYLWPGYISDLTAAWHGIANLTALRDIEEDAPPVELARCFRYALIRTTINSLASNYPPELLSRAVVVGAWAPARAVSVMAHIPDALSRLEALVDLVASGSLRPPELDEAVRLGFEAAAAAGNWDIADRRDACLGRLAGALEGSRRTALVARGLELASSLESSFARVGLLAALSIADKEEACAALAEVELNQVLDRSIPKWGDVLCFLAPVLRGSQVARAFDAALTVKREFARTLILEELAPRLDRGRLELALQAAACFKSQSNRATLIAVIAARFEDPRRTQLLGEALALAGESLALAGMDEGRGWTSALAKLAPLLPENLLALALEGTLGIDLNNQREPARHNLSPHLRKIWRFDLSDQKAWALCHLAPYLTGELLTKATEAARELRDPAAQCMVLTALANRWQGAEQTAIVEQALSIALGLEDEKERIGAIRNLTLLLTDEMLHRVLNSIHGFPLQLLSALAPRLSGPLLRRALDSVNAAGDEDAYACALNALSRHLDGAHTPRALQAAFDIQNHKDRAQTLAALLPNLGAKARARAIDAALDSTLDGIEEISSQSIETLECLAPFLTDVQQQRVLERVAGFENWPAQAHALAAIAPWLANEMIAACMSFLPGLKRRWGREGVLRGLAPRLSGALLDVGLDIALKRPGVSGSTLAAFAPVLEGKQLYRAIEVARSVRPAVDRAVALAALAVRLPAGPREDLVKAAVDALLASDGSASLHGRAIEIVSPLMTSEQRRACFEHTLDVLEEPALCKSLIALAPHLDTMPRERAIEVLWRSDKCASRIRALAAFLPFSTEPATVRRKILKSIVDYLEATAHGDCASLLRFCTEESVFNPSILSRDVLHDVALYIIEIRLKWHWT</sequence>
<dbReference type="GO" id="GO:0005829">
    <property type="term" value="C:cytosol"/>
    <property type="evidence" value="ECO:0007669"/>
    <property type="project" value="UniProtKB-ARBA"/>
</dbReference>
<dbReference type="PRINTS" id="PR00364">
    <property type="entry name" value="DISEASERSIST"/>
</dbReference>
<evidence type="ECO:0000313" key="5">
    <source>
        <dbReference type="Proteomes" id="UP000002139"/>
    </source>
</evidence>
<dbReference type="InterPro" id="IPR002182">
    <property type="entry name" value="NB-ARC"/>
</dbReference>
<organism evidence="4 5">
    <name type="scientific">Sorangium cellulosum (strain So ce56)</name>
    <name type="common">Polyangium cellulosum (strain So ce56)</name>
    <dbReference type="NCBI Taxonomy" id="448385"/>
    <lineage>
        <taxon>Bacteria</taxon>
        <taxon>Pseudomonadati</taxon>
        <taxon>Myxococcota</taxon>
        <taxon>Polyangia</taxon>
        <taxon>Polyangiales</taxon>
        <taxon>Polyangiaceae</taxon>
        <taxon>Sorangium</taxon>
    </lineage>
</organism>
<evidence type="ECO:0000259" key="3">
    <source>
        <dbReference type="Pfam" id="PF00931"/>
    </source>
</evidence>
<keyword evidence="5" id="KW-1185">Reference proteome</keyword>
<dbReference type="EMBL" id="AM746676">
    <property type="protein sequence ID" value="CAN98931.1"/>
    <property type="molecule type" value="Genomic_DNA"/>
</dbReference>
<dbReference type="Pfam" id="PF00931">
    <property type="entry name" value="NB-ARC"/>
    <property type="match status" value="1"/>
</dbReference>
<dbReference type="SUPFAM" id="SSF52540">
    <property type="entry name" value="P-loop containing nucleoside triphosphate hydrolases"/>
    <property type="match status" value="1"/>
</dbReference>
<feature type="compositionally biased region" description="Basic and acidic residues" evidence="2">
    <location>
        <begin position="33"/>
        <end position="48"/>
    </location>
</feature>
<evidence type="ECO:0000256" key="2">
    <source>
        <dbReference type="SAM" id="MobiDB-lite"/>
    </source>
</evidence>
<proteinExistence type="predicted"/>
<evidence type="ECO:0000256" key="1">
    <source>
        <dbReference type="ARBA" id="ARBA00022703"/>
    </source>
</evidence>
<dbReference type="GO" id="GO:0043531">
    <property type="term" value="F:ADP binding"/>
    <property type="evidence" value="ECO:0007669"/>
    <property type="project" value="InterPro"/>
</dbReference>
<accession>A9G4R6</accession>
<dbReference type="Gene3D" id="1.25.40.370">
    <property type="match status" value="1"/>
</dbReference>
<dbReference type="InterPro" id="IPR036388">
    <property type="entry name" value="WH-like_DNA-bd_sf"/>
</dbReference>
<dbReference type="PANTHER" id="PTHR22845:SF5">
    <property type="entry name" value="APOPTOTIC PROTEASE-ACTIVATING FACTOR 1"/>
    <property type="match status" value="1"/>
</dbReference>